<dbReference type="Proteomes" id="UP000472676">
    <property type="component" value="Unassembled WGS sequence"/>
</dbReference>
<evidence type="ECO:0000256" key="1">
    <source>
        <dbReference type="SAM" id="Phobius"/>
    </source>
</evidence>
<keyword evidence="1" id="KW-0472">Membrane</keyword>
<accession>A0A6M2BJQ9</accession>
<evidence type="ECO:0000313" key="2">
    <source>
        <dbReference type="EMBL" id="NGY03192.1"/>
    </source>
</evidence>
<evidence type="ECO:0000313" key="3">
    <source>
        <dbReference type="Proteomes" id="UP000472676"/>
    </source>
</evidence>
<proteinExistence type="predicted"/>
<dbReference type="RefSeq" id="WP_166250619.1">
    <property type="nucleotide sequence ID" value="NZ_JAAMOW010000001.1"/>
</dbReference>
<organism evidence="2 3">
    <name type="scientific">Solimonas terrae</name>
    <dbReference type="NCBI Taxonomy" id="1396819"/>
    <lineage>
        <taxon>Bacteria</taxon>
        <taxon>Pseudomonadati</taxon>
        <taxon>Pseudomonadota</taxon>
        <taxon>Gammaproteobacteria</taxon>
        <taxon>Nevskiales</taxon>
        <taxon>Nevskiaceae</taxon>
        <taxon>Solimonas</taxon>
    </lineage>
</organism>
<name>A0A6M2BJQ9_9GAMM</name>
<keyword evidence="1" id="KW-0812">Transmembrane</keyword>
<comment type="caution">
    <text evidence="2">The sequence shown here is derived from an EMBL/GenBank/DDBJ whole genome shotgun (WGS) entry which is preliminary data.</text>
</comment>
<reference evidence="2 3" key="1">
    <citation type="journal article" date="2014" name="Int. J. Syst. Evol. Microbiol.">
        <title>Solimonas terrae sp. nov., isolated from soil.</title>
        <authorList>
            <person name="Kim S.J."/>
            <person name="Moon J.Y."/>
            <person name="Weon H.Y."/>
            <person name="Ahn J.H."/>
            <person name="Chen W.M."/>
            <person name="Kwon S.W."/>
        </authorList>
    </citation>
    <scope>NUCLEOTIDE SEQUENCE [LARGE SCALE GENOMIC DNA]</scope>
    <source>
        <strain evidence="2 3">KIS83-12</strain>
    </source>
</reference>
<keyword evidence="3" id="KW-1185">Reference proteome</keyword>
<keyword evidence="1" id="KW-1133">Transmembrane helix</keyword>
<dbReference type="EMBL" id="JAAMOW010000001">
    <property type="protein sequence ID" value="NGY03192.1"/>
    <property type="molecule type" value="Genomic_DNA"/>
</dbReference>
<sequence length="107" mass="11518">MREPWDLDLEAGSDIDAHAIVGATQRRALGSRRRWRQFGAVLWASFLGATIALLFVVLLPAEGWLPLDTATRAALAFAVLWLLAFIPALIAAVLAVPPTAEADDAAR</sequence>
<protein>
    <submittedName>
        <fullName evidence="2">Uncharacterized protein</fullName>
    </submittedName>
</protein>
<feature type="transmembrane region" description="Helical" evidence="1">
    <location>
        <begin position="40"/>
        <end position="61"/>
    </location>
</feature>
<gene>
    <name evidence="2" type="ORF">G7Y85_00290</name>
</gene>
<dbReference type="AlphaFoldDB" id="A0A6M2BJQ9"/>
<feature type="transmembrane region" description="Helical" evidence="1">
    <location>
        <begin position="73"/>
        <end position="97"/>
    </location>
</feature>